<dbReference type="AlphaFoldDB" id="A0A0F9WG22"/>
<dbReference type="VEuPathDB" id="MicrosporidiaDB:AAJ76_400015576"/>
<name>A0A0F9WG22_9MICR</name>
<feature type="chain" id="PRO_5002529567" evidence="2">
    <location>
        <begin position="20"/>
        <end position="146"/>
    </location>
</feature>
<feature type="signal peptide" evidence="2">
    <location>
        <begin position="1"/>
        <end position="19"/>
    </location>
</feature>
<evidence type="ECO:0000256" key="1">
    <source>
        <dbReference type="SAM" id="Phobius"/>
    </source>
</evidence>
<keyword evidence="1" id="KW-0812">Transmembrane</keyword>
<keyword evidence="2" id="KW-0732">Signal</keyword>
<reference evidence="3" key="2">
    <citation type="submission" date="2015-05" db="EMBL/GenBank/DDBJ databases">
        <authorList>
            <person name="Adrian P."/>
            <person name="Selman M."/>
            <person name="Aris-Brosou S."/>
            <person name="Farinelli L."/>
            <person name="Corradi N."/>
        </authorList>
    </citation>
    <scope>NUCLEOTIDE SEQUENCE</scope>
    <source>
        <strain evidence="3">PA08 1199</strain>
    </source>
</reference>
<dbReference type="VEuPathDB" id="MicrosporidiaDB:G9O61_00g010110"/>
<protein>
    <submittedName>
        <fullName evidence="3">Uncharacterized protein</fullName>
    </submittedName>
</protein>
<dbReference type="RefSeq" id="XP_024332048.1">
    <property type="nucleotide sequence ID" value="XM_024475521.1"/>
</dbReference>
<proteinExistence type="predicted"/>
<dbReference type="GeneID" id="36320467"/>
<dbReference type="EMBL" id="JPQZ01000004">
    <property type="protein sequence ID" value="KKO76306.1"/>
    <property type="molecule type" value="Genomic_DNA"/>
</dbReference>
<accession>A0A0F9WG22</accession>
<dbReference type="VEuPathDB" id="MicrosporidiaDB:G9O61_00g010550"/>
<evidence type="ECO:0000313" key="3">
    <source>
        <dbReference type="EMBL" id="KKO76306.1"/>
    </source>
</evidence>
<comment type="caution">
    <text evidence="3">The sequence shown here is derived from an EMBL/GenBank/DDBJ whole genome shotgun (WGS) entry which is preliminary data.</text>
</comment>
<keyword evidence="4" id="KW-1185">Reference proteome</keyword>
<gene>
    <name evidence="3" type="ORF">AAJ76_400015576</name>
</gene>
<feature type="transmembrane region" description="Helical" evidence="1">
    <location>
        <begin position="79"/>
        <end position="109"/>
    </location>
</feature>
<dbReference type="VEuPathDB" id="MicrosporidiaDB:NCER_102520"/>
<keyword evidence="1" id="KW-1133">Transmembrane helix</keyword>
<feature type="transmembrane region" description="Helical" evidence="1">
    <location>
        <begin position="115"/>
        <end position="133"/>
    </location>
</feature>
<sequence length="146" mass="16926">MNSQFYQKIFLLYFSLTNAISINNTDVENDYELNTLENTNYKTKALTSDGIQTESIISNDSVDSFDQIQRPSFLFWHKLLLICLKYFFIPLSKSLMAFSLLGLIVSILVSIQQSIFYLILMSVFSLLHLYLSVKCSELERFIYPTS</sequence>
<dbReference type="Proteomes" id="UP000034350">
    <property type="component" value="Unassembled WGS sequence"/>
</dbReference>
<evidence type="ECO:0000313" key="4">
    <source>
        <dbReference type="Proteomes" id="UP000034350"/>
    </source>
</evidence>
<evidence type="ECO:0000256" key="2">
    <source>
        <dbReference type="SAM" id="SignalP"/>
    </source>
</evidence>
<keyword evidence="1" id="KW-0472">Membrane</keyword>
<organism evidence="3 4">
    <name type="scientific">Vairimorpha ceranae</name>
    <dbReference type="NCBI Taxonomy" id="40302"/>
    <lineage>
        <taxon>Eukaryota</taxon>
        <taxon>Fungi</taxon>
        <taxon>Fungi incertae sedis</taxon>
        <taxon>Microsporidia</taxon>
        <taxon>Nosematidae</taxon>
        <taxon>Vairimorpha</taxon>
    </lineage>
</organism>
<reference evidence="3" key="1">
    <citation type="journal article" date="2015" name="Environ. Microbiol.">
        <title>Genome analyses suggest the presence of polyploidy and recent human-driven expansions in eight global populations of the honeybee pathogen Nosema ceranae.</title>
        <authorList>
            <person name="Pelin A."/>
            <person name="Selman M."/>
            <person name="Aris-Brosou S."/>
            <person name="Farinelli L."/>
            <person name="Corradi N."/>
        </authorList>
    </citation>
    <scope>NUCLEOTIDE SEQUENCE [LARGE SCALE GENOMIC DNA]</scope>
    <source>
        <strain evidence="3">PA08 1199</strain>
    </source>
</reference>